<comment type="caution">
    <text evidence="2">The sequence shown here is derived from an EMBL/GenBank/DDBJ whole genome shotgun (WGS) entry which is preliminary data.</text>
</comment>
<accession>A0A8J7GVS3</accession>
<dbReference type="RefSeq" id="WP_197007032.1">
    <property type="nucleotide sequence ID" value="NZ_BONS01000005.1"/>
</dbReference>
<keyword evidence="1" id="KW-0812">Transmembrane</keyword>
<keyword evidence="3" id="KW-1185">Reference proteome</keyword>
<dbReference type="Proteomes" id="UP000622552">
    <property type="component" value="Unassembled WGS sequence"/>
</dbReference>
<feature type="transmembrane region" description="Helical" evidence="1">
    <location>
        <begin position="14"/>
        <end position="34"/>
    </location>
</feature>
<keyword evidence="1" id="KW-1133">Transmembrane helix</keyword>
<gene>
    <name evidence="2" type="ORF">IW245_006689</name>
</gene>
<feature type="transmembrane region" description="Helical" evidence="1">
    <location>
        <begin position="46"/>
        <end position="69"/>
    </location>
</feature>
<evidence type="ECO:0000313" key="3">
    <source>
        <dbReference type="Proteomes" id="UP000622552"/>
    </source>
</evidence>
<organism evidence="2 3">
    <name type="scientific">Longispora fulva</name>
    <dbReference type="NCBI Taxonomy" id="619741"/>
    <lineage>
        <taxon>Bacteria</taxon>
        <taxon>Bacillati</taxon>
        <taxon>Actinomycetota</taxon>
        <taxon>Actinomycetes</taxon>
        <taxon>Micromonosporales</taxon>
        <taxon>Micromonosporaceae</taxon>
        <taxon>Longispora</taxon>
    </lineage>
</organism>
<protein>
    <submittedName>
        <fullName evidence="2">Uncharacterized protein</fullName>
    </submittedName>
</protein>
<name>A0A8J7GVS3_9ACTN</name>
<sequence length="78" mass="8297">MAGDPNLSRELTHFGLYLTAGVLFAVGWGTLASILPADTGPARGVLLWLAGAATGFFLAGAALFAVRAWRCTWWDDRS</sequence>
<reference evidence="2" key="1">
    <citation type="submission" date="2020-11" db="EMBL/GenBank/DDBJ databases">
        <title>Sequencing the genomes of 1000 actinobacteria strains.</title>
        <authorList>
            <person name="Klenk H.-P."/>
        </authorList>
    </citation>
    <scope>NUCLEOTIDE SEQUENCE</scope>
    <source>
        <strain evidence="2">DSM 45356</strain>
    </source>
</reference>
<evidence type="ECO:0000256" key="1">
    <source>
        <dbReference type="SAM" id="Phobius"/>
    </source>
</evidence>
<proteinExistence type="predicted"/>
<dbReference type="EMBL" id="JADOUF010000001">
    <property type="protein sequence ID" value="MBG6140495.1"/>
    <property type="molecule type" value="Genomic_DNA"/>
</dbReference>
<evidence type="ECO:0000313" key="2">
    <source>
        <dbReference type="EMBL" id="MBG6140495.1"/>
    </source>
</evidence>
<keyword evidence="1" id="KW-0472">Membrane</keyword>
<dbReference type="AlphaFoldDB" id="A0A8J7GVS3"/>